<reference evidence="2 3" key="1">
    <citation type="submission" date="2016-01" db="EMBL/GenBank/DDBJ databases">
        <title>High potential of lignocellulose degradation of a new Verrucomicrobia species.</title>
        <authorList>
            <person name="Wang Y."/>
            <person name="Shi Y."/>
            <person name="Qiu Z."/>
            <person name="Liu S."/>
            <person name="Yang H."/>
        </authorList>
    </citation>
    <scope>NUCLEOTIDE SEQUENCE [LARGE SCALE GENOMIC DNA]</scope>
    <source>
        <strain evidence="2 3">TSB47</strain>
    </source>
</reference>
<evidence type="ECO:0000313" key="2">
    <source>
        <dbReference type="EMBL" id="OAM87868.1"/>
    </source>
</evidence>
<proteinExistence type="predicted"/>
<dbReference type="OrthoDB" id="396512at2"/>
<dbReference type="Proteomes" id="UP000078486">
    <property type="component" value="Unassembled WGS sequence"/>
</dbReference>
<dbReference type="AlphaFoldDB" id="A0A178IDQ7"/>
<evidence type="ECO:0000259" key="1">
    <source>
        <dbReference type="Pfam" id="PF00535"/>
    </source>
</evidence>
<keyword evidence="3" id="KW-1185">Reference proteome</keyword>
<gene>
    <name evidence="2" type="ORF">AW736_20235</name>
</gene>
<comment type="caution">
    <text evidence="2">The sequence shown here is derived from an EMBL/GenBank/DDBJ whole genome shotgun (WGS) entry which is preliminary data.</text>
</comment>
<dbReference type="Gene3D" id="3.90.550.10">
    <property type="entry name" value="Spore Coat Polysaccharide Biosynthesis Protein SpsA, Chain A"/>
    <property type="match status" value="1"/>
</dbReference>
<name>A0A178IDQ7_9BACT</name>
<dbReference type="Pfam" id="PF00535">
    <property type="entry name" value="Glycos_transf_2"/>
    <property type="match status" value="1"/>
</dbReference>
<dbReference type="PANTHER" id="PTHR22916:SF3">
    <property type="entry name" value="UDP-GLCNAC:BETAGAL BETA-1,3-N-ACETYLGLUCOSAMINYLTRANSFERASE-LIKE PROTEIN 1"/>
    <property type="match status" value="1"/>
</dbReference>
<dbReference type="EMBL" id="LRRQ01000155">
    <property type="protein sequence ID" value="OAM87868.1"/>
    <property type="molecule type" value="Genomic_DNA"/>
</dbReference>
<dbReference type="STRING" id="1184151.AW736_20235"/>
<dbReference type="InterPro" id="IPR029044">
    <property type="entry name" value="Nucleotide-diphossugar_trans"/>
</dbReference>
<dbReference type="RefSeq" id="WP_068772126.1">
    <property type="nucleotide sequence ID" value="NZ_CP109796.1"/>
</dbReference>
<dbReference type="PANTHER" id="PTHR22916">
    <property type="entry name" value="GLYCOSYLTRANSFERASE"/>
    <property type="match status" value="1"/>
</dbReference>
<accession>A0A178IDQ7</accession>
<feature type="domain" description="Glycosyltransferase 2-like" evidence="1">
    <location>
        <begin position="4"/>
        <end position="147"/>
    </location>
</feature>
<dbReference type="SUPFAM" id="SSF53448">
    <property type="entry name" value="Nucleotide-diphospho-sugar transferases"/>
    <property type="match status" value="1"/>
</dbReference>
<protein>
    <recommendedName>
        <fullName evidence="1">Glycosyltransferase 2-like domain-containing protein</fullName>
    </recommendedName>
</protein>
<dbReference type="InterPro" id="IPR001173">
    <property type="entry name" value="Glyco_trans_2-like"/>
</dbReference>
<dbReference type="CDD" id="cd00761">
    <property type="entry name" value="Glyco_tranf_GTA_type"/>
    <property type="match status" value="1"/>
</dbReference>
<dbReference type="GO" id="GO:0016758">
    <property type="term" value="F:hexosyltransferase activity"/>
    <property type="evidence" value="ECO:0007669"/>
    <property type="project" value="UniProtKB-ARBA"/>
</dbReference>
<evidence type="ECO:0000313" key="3">
    <source>
        <dbReference type="Proteomes" id="UP000078486"/>
    </source>
</evidence>
<organism evidence="2 3">
    <name type="scientific">Termitidicoccus mucosus</name>
    <dbReference type="NCBI Taxonomy" id="1184151"/>
    <lineage>
        <taxon>Bacteria</taxon>
        <taxon>Pseudomonadati</taxon>
        <taxon>Verrucomicrobiota</taxon>
        <taxon>Opitutia</taxon>
        <taxon>Opitutales</taxon>
        <taxon>Opitutaceae</taxon>
        <taxon>Termitidicoccus</taxon>
    </lineage>
</organism>
<sequence length="295" mass="33775">MLFSVIIPSYNRLELLKEALDSVWWQTFTDYEVIVVDDGSSDGTWEYLLSQGERLTALRQANAGPGPARNLGAKHAKGEYLAFLDSDDLWFPWTLATYHSVIKENGLPSFIAGKPFRFDHADQLARVESEQLEVLNFRDYYESGDEWRWHGVSSFVIRRNVFQGSGGFPNDFFNGEDADLAMRLGVSPGFIQIVRRCSFGYRNHGGNITKDVINGLSGINRNLTHEQTGVYPGGSMRAKERSRILTRQVRSASLEYLHARLISEAWHLYRQTFFWHVRLGRWKYLLGFPVKALLS</sequence>